<dbReference type="Proteomes" id="UP000749559">
    <property type="component" value="Unassembled WGS sequence"/>
</dbReference>
<organism evidence="4 5">
    <name type="scientific">Owenia fusiformis</name>
    <name type="common">Polychaete worm</name>
    <dbReference type="NCBI Taxonomy" id="6347"/>
    <lineage>
        <taxon>Eukaryota</taxon>
        <taxon>Metazoa</taxon>
        <taxon>Spiralia</taxon>
        <taxon>Lophotrochozoa</taxon>
        <taxon>Annelida</taxon>
        <taxon>Polychaeta</taxon>
        <taxon>Sedentaria</taxon>
        <taxon>Canalipalpata</taxon>
        <taxon>Sabellida</taxon>
        <taxon>Oweniida</taxon>
        <taxon>Oweniidae</taxon>
        <taxon>Owenia</taxon>
    </lineage>
</organism>
<keyword evidence="2" id="KW-0812">Transmembrane</keyword>
<feature type="domain" description="MAM" evidence="3">
    <location>
        <begin position="702"/>
        <end position="866"/>
    </location>
</feature>
<dbReference type="SUPFAM" id="SSF82895">
    <property type="entry name" value="TSP-1 type 1 repeat"/>
    <property type="match status" value="2"/>
</dbReference>
<dbReference type="InterPro" id="IPR000884">
    <property type="entry name" value="TSP1_rpt"/>
</dbReference>
<keyword evidence="5" id="KW-1185">Reference proteome</keyword>
<dbReference type="OrthoDB" id="412155at2759"/>
<dbReference type="GO" id="GO:0016020">
    <property type="term" value="C:membrane"/>
    <property type="evidence" value="ECO:0007669"/>
    <property type="project" value="InterPro"/>
</dbReference>
<evidence type="ECO:0000256" key="1">
    <source>
        <dbReference type="SAM" id="MobiDB-lite"/>
    </source>
</evidence>
<dbReference type="PANTHER" id="PTHR23282:SF142">
    <property type="entry name" value="MAM DOMAIN-CONTAINING PROTEIN"/>
    <property type="match status" value="1"/>
</dbReference>
<dbReference type="SMART" id="SM00137">
    <property type="entry name" value="MAM"/>
    <property type="match status" value="2"/>
</dbReference>
<dbReference type="InterPro" id="IPR051560">
    <property type="entry name" value="MAM_domain-containing"/>
</dbReference>
<dbReference type="PANTHER" id="PTHR23282">
    <property type="entry name" value="APICAL ENDOSOMAL GLYCOPROTEIN PRECURSOR"/>
    <property type="match status" value="1"/>
</dbReference>
<dbReference type="Gene3D" id="2.20.100.10">
    <property type="entry name" value="Thrombospondin type-1 (TSP1) repeat"/>
    <property type="match status" value="2"/>
</dbReference>
<dbReference type="AlphaFoldDB" id="A0A8S4Q785"/>
<dbReference type="InterPro" id="IPR000998">
    <property type="entry name" value="MAM_dom"/>
</dbReference>
<dbReference type="InterPro" id="IPR036383">
    <property type="entry name" value="TSP1_rpt_sf"/>
</dbReference>
<evidence type="ECO:0000259" key="3">
    <source>
        <dbReference type="PROSITE" id="PS50060"/>
    </source>
</evidence>
<evidence type="ECO:0000313" key="5">
    <source>
        <dbReference type="Proteomes" id="UP000749559"/>
    </source>
</evidence>
<feature type="domain" description="MAM" evidence="3">
    <location>
        <begin position="535"/>
        <end position="697"/>
    </location>
</feature>
<sequence>MWNLVEETMVTIDKIRRPSLTKPLEESNGEPSVKPSEVCVLVPNNHDVKIKRSRRMRSNDIKRSKVFSCLITSLIICVLILGLCLFAWFLLREQQTNEAASIADNNLIGNENGGYGPWKVATSCSVTCGEGTRTMKRECLQRNRNCTGSHTQNVFCVDQPICVVNGSWGSWSNWVACTKTCGAGIMSRFRYRDSPRPSGAGAMSCGSSASQYSTCSNQNCDTIAQINISSVGTIESDGSSGFDEYLGDKQTAGFFLDVDKSTDIFNSIIERTDQNPKESIPERIEASTPVSPPSIYHKIISTTPSSLHSVSLSPLSSSSLLADISSKKVGHEFGSRFDITSTKSEVSQNFDIISTKRRPPSSPDQGIASTKPEISTEASIISAITSVDILSTETFSLNTVNPSYTSKSTTSTLSLPDISPVEDPINLSRHGASSQHTPSTISPSSMIQSTITDISISPIEITGSVQSSGEYINKAHTDCHWTEFSEWRVELCSRFCGGGVGEERRTRYSVGHSDCRVRETQSRTVACSTRSCNRVFCDFDTQPLCGYVNDNTTGLLWKQSGGSTPTTHTGPGADHTSGLEGKYIYMEASGTPSGGMFRISTPVFESYGESCLSFWYHMKGFYMGTINVYVEHSSRPMFSMDHKIWSTFGHRGSLWNFAYMNIPNKNFRVVFEGVRGSDVNSDAAIDDVLIEEGACSIPSKSVTCDFEEAHLCGYVQSSDDDFDWSWETIATPTDKTGCDTDHTYGNGTGHYLYIEASQTQPRSRAAIASPVTKLNGGENRCLTWWYHMNGDDIADLEITASIHKTHIIIAQWQRTGAQGNFWIKGSLQISCSAKSSVEFKFSATKGEGQSKGDICLDDISLVDGAC</sequence>
<comment type="caution">
    <text evidence="4">The sequence shown here is derived from an EMBL/GenBank/DDBJ whole genome shotgun (WGS) entry which is preliminary data.</text>
</comment>
<dbReference type="SUPFAM" id="SSF49899">
    <property type="entry name" value="Concanavalin A-like lectins/glucanases"/>
    <property type="match status" value="2"/>
</dbReference>
<feature type="transmembrane region" description="Helical" evidence="2">
    <location>
        <begin position="66"/>
        <end position="91"/>
    </location>
</feature>
<dbReference type="InterPro" id="IPR013320">
    <property type="entry name" value="ConA-like_dom_sf"/>
</dbReference>
<proteinExistence type="predicted"/>
<dbReference type="SMART" id="SM00209">
    <property type="entry name" value="TSP1"/>
    <property type="match status" value="3"/>
</dbReference>
<dbReference type="EMBL" id="CAIIXF020000011">
    <property type="protein sequence ID" value="CAH1799700.1"/>
    <property type="molecule type" value="Genomic_DNA"/>
</dbReference>
<dbReference type="Pfam" id="PF00629">
    <property type="entry name" value="MAM"/>
    <property type="match status" value="2"/>
</dbReference>
<dbReference type="Pfam" id="PF00090">
    <property type="entry name" value="TSP_1"/>
    <property type="match status" value="2"/>
</dbReference>
<keyword evidence="2" id="KW-0472">Membrane</keyword>
<feature type="region of interest" description="Disordered" evidence="1">
    <location>
        <begin position="354"/>
        <end position="373"/>
    </location>
</feature>
<evidence type="ECO:0000313" key="4">
    <source>
        <dbReference type="EMBL" id="CAH1799700.1"/>
    </source>
</evidence>
<dbReference type="PROSITE" id="PS50092">
    <property type="entry name" value="TSP1"/>
    <property type="match status" value="3"/>
</dbReference>
<dbReference type="Gene3D" id="2.60.120.200">
    <property type="match status" value="2"/>
</dbReference>
<name>A0A8S4Q785_OWEFU</name>
<reference evidence="4" key="1">
    <citation type="submission" date="2022-03" db="EMBL/GenBank/DDBJ databases">
        <authorList>
            <person name="Martin C."/>
        </authorList>
    </citation>
    <scope>NUCLEOTIDE SEQUENCE</scope>
</reference>
<dbReference type="PROSITE" id="PS50060">
    <property type="entry name" value="MAM_2"/>
    <property type="match status" value="2"/>
</dbReference>
<gene>
    <name evidence="4" type="ORF">OFUS_LOCUS23679</name>
</gene>
<keyword evidence="2" id="KW-1133">Transmembrane helix</keyword>
<protein>
    <recommendedName>
        <fullName evidence="3">MAM domain-containing protein</fullName>
    </recommendedName>
</protein>
<evidence type="ECO:0000256" key="2">
    <source>
        <dbReference type="SAM" id="Phobius"/>
    </source>
</evidence>
<accession>A0A8S4Q785</accession>
<dbReference type="CDD" id="cd06263">
    <property type="entry name" value="MAM"/>
    <property type="match status" value="2"/>
</dbReference>
<dbReference type="PRINTS" id="PR00020">
    <property type="entry name" value="MAMDOMAIN"/>
</dbReference>